<reference evidence="8" key="1">
    <citation type="journal article" date="2020" name="bioRxiv">
        <title>Comparative genomics of Chlamydomonas.</title>
        <authorList>
            <person name="Craig R.J."/>
            <person name="Hasan A.R."/>
            <person name="Ness R.W."/>
            <person name="Keightley P.D."/>
        </authorList>
    </citation>
    <scope>NUCLEOTIDE SEQUENCE</scope>
    <source>
        <strain evidence="8">CCAP 11/70</strain>
    </source>
</reference>
<dbReference type="FunFam" id="3.40.630.10:FF:000064">
    <property type="entry name" value="Carboxypeptidase A6"/>
    <property type="match status" value="1"/>
</dbReference>
<keyword evidence="9" id="KW-1185">Reference proteome</keyword>
<feature type="active site" description="Proton donor/acceptor" evidence="3">
    <location>
        <position position="326"/>
    </location>
</feature>
<dbReference type="CDD" id="cd06227">
    <property type="entry name" value="M14-CPA-like"/>
    <property type="match status" value="1"/>
</dbReference>
<dbReference type="InterPro" id="IPR034269">
    <property type="entry name" value="At5g42320_M14_CPD"/>
</dbReference>
<dbReference type="AlphaFoldDB" id="A0A836BUU5"/>
<dbReference type="PANTHER" id="PTHR11705:SF119">
    <property type="entry name" value="OS02G0119300 PROTEIN"/>
    <property type="match status" value="1"/>
</dbReference>
<feature type="chain" id="PRO_5033020564" description="Peptidase M14 domain-containing protein" evidence="6">
    <location>
        <begin position="25"/>
        <end position="585"/>
    </location>
</feature>
<dbReference type="SMART" id="SM00631">
    <property type="entry name" value="Zn_pept"/>
    <property type="match status" value="1"/>
</dbReference>
<evidence type="ECO:0000256" key="5">
    <source>
        <dbReference type="SAM" id="Phobius"/>
    </source>
</evidence>
<sequence>MAGPLRAALLALLCLLLLSPLVSGVSRSWFSFRRPAQVDLPSWVSRRMLAANLAQPNYTLYHRKEDLLRKVSDIVKANPSFMREEVLSAKDGDYAAEVKVVTVEPWGFTDRKDKAHLLMDFGEHGREYISSELGLLLMQTLQKPEALLNVFGDGDVERGKRLQKLMAGTVIKILPMENEGGRRLVESGRLCERKNGRGVDPNRNWPIDWGTKEPDYDPNEEYPGTAPFSEPEVKLLSGLAKDFAPHVWLNVHSGMEAMFTPWDHIAEVPPAAREALNILLQIHKDLMGGTTCAVGSGGKTVGYLAHGTATDYMFEVLKVPMSYTWEIYGDFQAHFDDCFRMFNPLDEKGVNDVLTRWLRAIFRLVELMPSHPAMANSTAWSEPAPAVQPAGKPAATATPQPAGSQDGQQQAAPVKKEEGKAGEGTAPAQGSGQAQGHTQAQAQQQGTDASRTTTPDTTPKPGTAGAQPAKASSQAQGGASTGAGSKPGATTGATKTGEASSKTLSTQSGATSTVGAEAAGPNESGPQFTVVASQLGFGGSWATSFVVGAAAVAGIVVVGVLAYRCTRGTRGYDRIGARRSGSSPV</sequence>
<dbReference type="OrthoDB" id="3626597at2759"/>
<evidence type="ECO:0000256" key="2">
    <source>
        <dbReference type="ARBA" id="ARBA00005988"/>
    </source>
</evidence>
<comment type="caution">
    <text evidence="8">The sequence shown here is derived from an EMBL/GenBank/DDBJ whole genome shotgun (WGS) entry which is preliminary data.</text>
</comment>
<feature type="compositionally biased region" description="Polar residues" evidence="4">
    <location>
        <begin position="397"/>
        <end position="411"/>
    </location>
</feature>
<dbReference type="Proteomes" id="UP000612055">
    <property type="component" value="Unassembled WGS sequence"/>
</dbReference>
<dbReference type="Gene3D" id="3.40.630.10">
    <property type="entry name" value="Zn peptidases"/>
    <property type="match status" value="1"/>
</dbReference>
<organism evidence="8 9">
    <name type="scientific">Edaphochlamys debaryana</name>
    <dbReference type="NCBI Taxonomy" id="47281"/>
    <lineage>
        <taxon>Eukaryota</taxon>
        <taxon>Viridiplantae</taxon>
        <taxon>Chlorophyta</taxon>
        <taxon>core chlorophytes</taxon>
        <taxon>Chlorophyceae</taxon>
        <taxon>CS clade</taxon>
        <taxon>Chlamydomonadales</taxon>
        <taxon>Chlamydomonadales incertae sedis</taxon>
        <taxon>Edaphochlamys</taxon>
    </lineage>
</organism>
<name>A0A836BUU5_9CHLO</name>
<evidence type="ECO:0000259" key="7">
    <source>
        <dbReference type="PROSITE" id="PS52035"/>
    </source>
</evidence>
<feature type="signal peptide" evidence="6">
    <location>
        <begin position="1"/>
        <end position="24"/>
    </location>
</feature>
<dbReference type="GO" id="GO:0004181">
    <property type="term" value="F:metallocarboxypeptidase activity"/>
    <property type="evidence" value="ECO:0007669"/>
    <property type="project" value="InterPro"/>
</dbReference>
<comment type="cofactor">
    <cofactor evidence="1">
        <name>Zn(2+)</name>
        <dbReference type="ChEBI" id="CHEBI:29105"/>
    </cofactor>
</comment>
<feature type="compositionally biased region" description="Polar residues" evidence="4">
    <location>
        <begin position="502"/>
        <end position="514"/>
    </location>
</feature>
<comment type="similarity">
    <text evidence="2 3">Belongs to the peptidase M14 family.</text>
</comment>
<dbReference type="GO" id="GO:0006508">
    <property type="term" value="P:proteolysis"/>
    <property type="evidence" value="ECO:0007669"/>
    <property type="project" value="InterPro"/>
</dbReference>
<feature type="domain" description="Peptidase M14" evidence="7">
    <location>
        <begin position="60"/>
        <end position="349"/>
    </location>
</feature>
<protein>
    <recommendedName>
        <fullName evidence="7">Peptidase M14 domain-containing protein</fullName>
    </recommendedName>
</protein>
<evidence type="ECO:0000313" key="8">
    <source>
        <dbReference type="EMBL" id="KAG2488368.1"/>
    </source>
</evidence>
<feature type="compositionally biased region" description="Low complexity" evidence="4">
    <location>
        <begin position="428"/>
        <end position="501"/>
    </location>
</feature>
<dbReference type="GO" id="GO:0008270">
    <property type="term" value="F:zinc ion binding"/>
    <property type="evidence" value="ECO:0007669"/>
    <property type="project" value="InterPro"/>
</dbReference>
<gene>
    <name evidence="8" type="ORF">HYH03_013057</name>
</gene>
<keyword evidence="5" id="KW-0472">Membrane</keyword>
<evidence type="ECO:0000256" key="4">
    <source>
        <dbReference type="SAM" id="MobiDB-lite"/>
    </source>
</evidence>
<dbReference type="PROSITE" id="PS52035">
    <property type="entry name" value="PEPTIDASE_M14"/>
    <property type="match status" value="1"/>
</dbReference>
<evidence type="ECO:0000256" key="6">
    <source>
        <dbReference type="SAM" id="SignalP"/>
    </source>
</evidence>
<keyword evidence="5" id="KW-1133">Transmembrane helix</keyword>
<accession>A0A836BUU5</accession>
<dbReference type="InterPro" id="IPR000834">
    <property type="entry name" value="Peptidase_M14"/>
</dbReference>
<keyword evidence="5" id="KW-0812">Transmembrane</keyword>
<feature type="transmembrane region" description="Helical" evidence="5">
    <location>
        <begin position="541"/>
        <end position="563"/>
    </location>
</feature>
<dbReference type="SUPFAM" id="SSF53187">
    <property type="entry name" value="Zn-dependent exopeptidases"/>
    <property type="match status" value="1"/>
</dbReference>
<feature type="region of interest" description="Disordered" evidence="4">
    <location>
        <begin position="375"/>
        <end position="525"/>
    </location>
</feature>
<evidence type="ECO:0000256" key="3">
    <source>
        <dbReference type="PROSITE-ProRule" id="PRU01379"/>
    </source>
</evidence>
<proteinExistence type="inferred from homology"/>
<dbReference type="PANTHER" id="PTHR11705">
    <property type="entry name" value="PROTEASE FAMILY M14 CARBOXYPEPTIDASE A,B"/>
    <property type="match status" value="1"/>
</dbReference>
<dbReference type="Pfam" id="PF00246">
    <property type="entry name" value="Peptidase_M14"/>
    <property type="match status" value="1"/>
</dbReference>
<evidence type="ECO:0000313" key="9">
    <source>
        <dbReference type="Proteomes" id="UP000612055"/>
    </source>
</evidence>
<dbReference type="GO" id="GO:0005615">
    <property type="term" value="C:extracellular space"/>
    <property type="evidence" value="ECO:0007669"/>
    <property type="project" value="TreeGrafter"/>
</dbReference>
<evidence type="ECO:0000256" key="1">
    <source>
        <dbReference type="ARBA" id="ARBA00001947"/>
    </source>
</evidence>
<keyword evidence="6" id="KW-0732">Signal</keyword>
<dbReference type="EMBL" id="JAEHOE010000084">
    <property type="protein sequence ID" value="KAG2488368.1"/>
    <property type="molecule type" value="Genomic_DNA"/>
</dbReference>